<protein>
    <recommendedName>
        <fullName evidence="1">C-type lectin domain-containing protein</fullName>
    </recommendedName>
</protein>
<name>A0A8K0KK92_LADFU</name>
<dbReference type="Proteomes" id="UP000792457">
    <property type="component" value="Unassembled WGS sequence"/>
</dbReference>
<dbReference type="CDD" id="cd00037">
    <property type="entry name" value="CLECT"/>
    <property type="match status" value="1"/>
</dbReference>
<dbReference type="InterPro" id="IPR016186">
    <property type="entry name" value="C-type_lectin-like/link_sf"/>
</dbReference>
<accession>A0A8K0KK92</accession>
<proteinExistence type="predicted"/>
<dbReference type="SMART" id="SM00034">
    <property type="entry name" value="CLECT"/>
    <property type="match status" value="1"/>
</dbReference>
<keyword evidence="3" id="KW-1185">Reference proteome</keyword>
<dbReference type="InterPro" id="IPR050111">
    <property type="entry name" value="C-type_lectin/snaclec_domain"/>
</dbReference>
<evidence type="ECO:0000259" key="1">
    <source>
        <dbReference type="PROSITE" id="PS50041"/>
    </source>
</evidence>
<sequence length="182" mass="21111">MRFTLPNVLDNDTKAGTSENRCKKNFHIEGTFAVPRPVPYGYEYFCGIGYYKFYPLGSKSFNSAIAICENDGAYLAILNSEAEMEVLRSIFARHPYLPRYAYLGFHDQKKEGDFVTIFGDPLSETGYERWLDEEPNQSNDNEDCGTMHRSGHLNDYPCERSFEVPFFCEYDPFLLKSYEKNF</sequence>
<reference evidence="2" key="1">
    <citation type="submission" date="2013-04" db="EMBL/GenBank/DDBJ databases">
        <authorList>
            <person name="Qu J."/>
            <person name="Murali S.C."/>
            <person name="Bandaranaike D."/>
            <person name="Bellair M."/>
            <person name="Blankenburg K."/>
            <person name="Chao H."/>
            <person name="Dinh H."/>
            <person name="Doddapaneni H."/>
            <person name="Downs B."/>
            <person name="Dugan-Rocha S."/>
            <person name="Elkadiri S."/>
            <person name="Gnanaolivu R.D."/>
            <person name="Hernandez B."/>
            <person name="Javaid M."/>
            <person name="Jayaseelan J.C."/>
            <person name="Lee S."/>
            <person name="Li M."/>
            <person name="Ming W."/>
            <person name="Munidasa M."/>
            <person name="Muniz J."/>
            <person name="Nguyen L."/>
            <person name="Ongeri F."/>
            <person name="Osuji N."/>
            <person name="Pu L.-L."/>
            <person name="Puazo M."/>
            <person name="Qu C."/>
            <person name="Quiroz J."/>
            <person name="Raj R."/>
            <person name="Weissenberger G."/>
            <person name="Xin Y."/>
            <person name="Zou X."/>
            <person name="Han Y."/>
            <person name="Richards S."/>
            <person name="Worley K."/>
            <person name="Muzny D."/>
            <person name="Gibbs R."/>
        </authorList>
    </citation>
    <scope>NUCLEOTIDE SEQUENCE</scope>
    <source>
        <strain evidence="2">Sampled in the wild</strain>
    </source>
</reference>
<gene>
    <name evidence="2" type="ORF">J437_LFUL016949</name>
</gene>
<dbReference type="PANTHER" id="PTHR22803">
    <property type="entry name" value="MANNOSE, PHOSPHOLIPASE, LECTIN RECEPTOR RELATED"/>
    <property type="match status" value="1"/>
</dbReference>
<dbReference type="EMBL" id="KZ309047">
    <property type="protein sequence ID" value="KAG8236597.1"/>
    <property type="molecule type" value="Genomic_DNA"/>
</dbReference>
<dbReference type="SUPFAM" id="SSF56436">
    <property type="entry name" value="C-type lectin-like"/>
    <property type="match status" value="1"/>
</dbReference>
<reference evidence="2" key="2">
    <citation type="submission" date="2017-10" db="EMBL/GenBank/DDBJ databases">
        <title>Ladona fulva Genome sequencing and assembly.</title>
        <authorList>
            <person name="Murali S."/>
            <person name="Richards S."/>
            <person name="Bandaranaike D."/>
            <person name="Bellair M."/>
            <person name="Blankenburg K."/>
            <person name="Chao H."/>
            <person name="Dinh H."/>
            <person name="Doddapaneni H."/>
            <person name="Dugan-Rocha S."/>
            <person name="Elkadiri S."/>
            <person name="Gnanaolivu R."/>
            <person name="Hernandez B."/>
            <person name="Skinner E."/>
            <person name="Javaid M."/>
            <person name="Lee S."/>
            <person name="Li M."/>
            <person name="Ming W."/>
            <person name="Munidasa M."/>
            <person name="Muniz J."/>
            <person name="Nguyen L."/>
            <person name="Hughes D."/>
            <person name="Osuji N."/>
            <person name="Pu L.-L."/>
            <person name="Puazo M."/>
            <person name="Qu C."/>
            <person name="Quiroz J."/>
            <person name="Raj R."/>
            <person name="Weissenberger G."/>
            <person name="Xin Y."/>
            <person name="Zou X."/>
            <person name="Han Y."/>
            <person name="Worley K."/>
            <person name="Muzny D."/>
            <person name="Gibbs R."/>
        </authorList>
    </citation>
    <scope>NUCLEOTIDE SEQUENCE</scope>
    <source>
        <strain evidence="2">Sampled in the wild</strain>
    </source>
</reference>
<evidence type="ECO:0000313" key="3">
    <source>
        <dbReference type="Proteomes" id="UP000792457"/>
    </source>
</evidence>
<dbReference type="Pfam" id="PF00059">
    <property type="entry name" value="Lectin_C"/>
    <property type="match status" value="1"/>
</dbReference>
<dbReference type="Gene3D" id="3.10.100.10">
    <property type="entry name" value="Mannose-Binding Protein A, subunit A"/>
    <property type="match status" value="1"/>
</dbReference>
<evidence type="ECO:0000313" key="2">
    <source>
        <dbReference type="EMBL" id="KAG8236597.1"/>
    </source>
</evidence>
<dbReference type="OrthoDB" id="7357196at2759"/>
<feature type="domain" description="C-type lectin" evidence="1">
    <location>
        <begin position="51"/>
        <end position="160"/>
    </location>
</feature>
<dbReference type="InterPro" id="IPR016187">
    <property type="entry name" value="CTDL_fold"/>
</dbReference>
<comment type="caution">
    <text evidence="2">The sequence shown here is derived from an EMBL/GenBank/DDBJ whole genome shotgun (WGS) entry which is preliminary data.</text>
</comment>
<dbReference type="PROSITE" id="PS50041">
    <property type="entry name" value="C_TYPE_LECTIN_2"/>
    <property type="match status" value="1"/>
</dbReference>
<dbReference type="InterPro" id="IPR001304">
    <property type="entry name" value="C-type_lectin-like"/>
</dbReference>
<dbReference type="AlphaFoldDB" id="A0A8K0KK92"/>
<organism evidence="2 3">
    <name type="scientific">Ladona fulva</name>
    <name type="common">Scarce chaser dragonfly</name>
    <name type="synonym">Libellula fulva</name>
    <dbReference type="NCBI Taxonomy" id="123851"/>
    <lineage>
        <taxon>Eukaryota</taxon>
        <taxon>Metazoa</taxon>
        <taxon>Ecdysozoa</taxon>
        <taxon>Arthropoda</taxon>
        <taxon>Hexapoda</taxon>
        <taxon>Insecta</taxon>
        <taxon>Pterygota</taxon>
        <taxon>Palaeoptera</taxon>
        <taxon>Odonata</taxon>
        <taxon>Epiprocta</taxon>
        <taxon>Anisoptera</taxon>
        <taxon>Libelluloidea</taxon>
        <taxon>Libellulidae</taxon>
        <taxon>Ladona</taxon>
    </lineage>
</organism>